<organism evidence="2 3">
    <name type="scientific">Legionella septentrionalis</name>
    <dbReference type="NCBI Taxonomy" id="2498109"/>
    <lineage>
        <taxon>Bacteria</taxon>
        <taxon>Pseudomonadati</taxon>
        <taxon>Pseudomonadota</taxon>
        <taxon>Gammaproteobacteria</taxon>
        <taxon>Legionellales</taxon>
        <taxon>Legionellaceae</taxon>
        <taxon>Legionella</taxon>
    </lineage>
</organism>
<evidence type="ECO:0000313" key="2">
    <source>
        <dbReference type="EMBL" id="RUQ81686.1"/>
    </source>
</evidence>
<accession>A0A3S0V9V6</accession>
<keyword evidence="3" id="KW-1185">Reference proteome</keyword>
<dbReference type="OrthoDB" id="5637477at2"/>
<dbReference type="Proteomes" id="UP000288012">
    <property type="component" value="Unassembled WGS sequence"/>
</dbReference>
<feature type="signal peptide" evidence="1">
    <location>
        <begin position="1"/>
        <end position="20"/>
    </location>
</feature>
<comment type="caution">
    <text evidence="2">The sequence shown here is derived from an EMBL/GenBank/DDBJ whole genome shotgun (WGS) entry which is preliminary data.</text>
</comment>
<evidence type="ECO:0000313" key="3">
    <source>
        <dbReference type="Proteomes" id="UP000288012"/>
    </source>
</evidence>
<proteinExistence type="predicted"/>
<evidence type="ECO:0008006" key="4">
    <source>
        <dbReference type="Google" id="ProtNLM"/>
    </source>
</evidence>
<gene>
    <name evidence="2" type="ORF">EKM59_09885</name>
</gene>
<sequence>MKIKSLIFLCCFGLLSNVFAGTNQHIHPKANDQKGQQVSAAYSNCDITIINNSFDNVQVTGTFDDGSPLIPFSVYSFEAPHYISLYYYNYCHSGMYLTIRTFNGHMIYNAYTPTNMTIRIVPYLNNQLKAEVSAK</sequence>
<reference evidence="2 3" key="1">
    <citation type="submission" date="2018-12" db="EMBL/GenBank/DDBJ databases">
        <title>Legionella sp,whole genome shotgun sequence.</title>
        <authorList>
            <person name="Wu H."/>
        </authorList>
    </citation>
    <scope>NUCLEOTIDE SEQUENCE [LARGE SCALE GENOMIC DNA]</scope>
    <source>
        <strain evidence="3">km714</strain>
    </source>
</reference>
<evidence type="ECO:0000256" key="1">
    <source>
        <dbReference type="SAM" id="SignalP"/>
    </source>
</evidence>
<dbReference type="RefSeq" id="WP_126953611.1">
    <property type="nucleotide sequence ID" value="NZ_RZGR01000034.1"/>
</dbReference>
<dbReference type="EMBL" id="RZGR01000034">
    <property type="protein sequence ID" value="RUQ81686.1"/>
    <property type="molecule type" value="Genomic_DNA"/>
</dbReference>
<protein>
    <recommendedName>
        <fullName evidence="4">Secreted protein</fullName>
    </recommendedName>
</protein>
<feature type="chain" id="PRO_5018576907" description="Secreted protein" evidence="1">
    <location>
        <begin position="21"/>
        <end position="135"/>
    </location>
</feature>
<dbReference type="AlphaFoldDB" id="A0A3S0V9V6"/>
<name>A0A3S0V9V6_9GAMM</name>
<keyword evidence="1" id="KW-0732">Signal</keyword>